<protein>
    <submittedName>
        <fullName evidence="3">Uncharacterized protein</fullName>
    </submittedName>
</protein>
<evidence type="ECO:0000313" key="3">
    <source>
        <dbReference type="EMBL" id="GIJ57844.1"/>
    </source>
</evidence>
<keyword evidence="2" id="KW-1133">Transmembrane helix</keyword>
<keyword evidence="4" id="KW-1185">Reference proteome</keyword>
<feature type="transmembrane region" description="Helical" evidence="2">
    <location>
        <begin position="206"/>
        <end position="227"/>
    </location>
</feature>
<sequence length="254" mass="27266">MIGMELLLPWRAAALLFTPRYRLLPEDPVISMLGRIRAFAGLAMTLGIAVWYGAFADLGLEPLLNSLASTAFLAIPSLLICMGIVVAATRRGGRRAVVWQLRWPVLTLSMFAMVMAALLAFNAGGSNVVMRYDDNIPLNSKVAGGVVGLWFLFFAFRSAYLISQYWFNAVDGHPYLQPLMAVWMAWVLAINTIAFGRNDGGIPSTVALALPVIAGLVTTGFAVAEAVRTRAAIANPRPPAPAPHPAGGPPWSGF</sequence>
<feature type="region of interest" description="Disordered" evidence="1">
    <location>
        <begin position="235"/>
        <end position="254"/>
    </location>
</feature>
<evidence type="ECO:0000256" key="2">
    <source>
        <dbReference type="SAM" id="Phobius"/>
    </source>
</evidence>
<feature type="compositionally biased region" description="Pro residues" evidence="1">
    <location>
        <begin position="236"/>
        <end position="248"/>
    </location>
</feature>
<dbReference type="Proteomes" id="UP000612585">
    <property type="component" value="Unassembled WGS sequence"/>
</dbReference>
<accession>A0A8J3Z5E7</accession>
<comment type="caution">
    <text evidence="3">The sequence shown here is derived from an EMBL/GenBank/DDBJ whole genome shotgun (WGS) entry which is preliminary data.</text>
</comment>
<feature type="transmembrane region" description="Helical" evidence="2">
    <location>
        <begin position="101"/>
        <end position="122"/>
    </location>
</feature>
<evidence type="ECO:0000256" key="1">
    <source>
        <dbReference type="SAM" id="MobiDB-lite"/>
    </source>
</evidence>
<feature type="transmembrane region" description="Helical" evidence="2">
    <location>
        <begin position="67"/>
        <end position="89"/>
    </location>
</feature>
<feature type="transmembrane region" description="Helical" evidence="2">
    <location>
        <begin position="142"/>
        <end position="163"/>
    </location>
</feature>
<keyword evidence="2" id="KW-0472">Membrane</keyword>
<keyword evidence="2" id="KW-0812">Transmembrane</keyword>
<dbReference type="RefSeq" id="WP_203997621.1">
    <property type="nucleotide sequence ID" value="NZ_BOPG01000033.1"/>
</dbReference>
<organism evidence="3 4">
    <name type="scientific">Virgisporangium aurantiacum</name>
    <dbReference type="NCBI Taxonomy" id="175570"/>
    <lineage>
        <taxon>Bacteria</taxon>
        <taxon>Bacillati</taxon>
        <taxon>Actinomycetota</taxon>
        <taxon>Actinomycetes</taxon>
        <taxon>Micromonosporales</taxon>
        <taxon>Micromonosporaceae</taxon>
        <taxon>Virgisporangium</taxon>
    </lineage>
</organism>
<name>A0A8J3Z5E7_9ACTN</name>
<proteinExistence type="predicted"/>
<gene>
    <name evidence="3" type="ORF">Vau01_053600</name>
</gene>
<reference evidence="3" key="1">
    <citation type="submission" date="2021-01" db="EMBL/GenBank/DDBJ databases">
        <title>Whole genome shotgun sequence of Virgisporangium aurantiacum NBRC 16421.</title>
        <authorList>
            <person name="Komaki H."/>
            <person name="Tamura T."/>
        </authorList>
    </citation>
    <scope>NUCLEOTIDE SEQUENCE</scope>
    <source>
        <strain evidence="3">NBRC 16421</strain>
    </source>
</reference>
<dbReference type="EMBL" id="BOPG01000033">
    <property type="protein sequence ID" value="GIJ57844.1"/>
    <property type="molecule type" value="Genomic_DNA"/>
</dbReference>
<evidence type="ECO:0000313" key="4">
    <source>
        <dbReference type="Proteomes" id="UP000612585"/>
    </source>
</evidence>
<dbReference type="AlphaFoldDB" id="A0A8J3Z5E7"/>
<feature type="transmembrane region" description="Helical" evidence="2">
    <location>
        <begin position="175"/>
        <end position="194"/>
    </location>
</feature>
<feature type="transmembrane region" description="Helical" evidence="2">
    <location>
        <begin position="36"/>
        <end position="55"/>
    </location>
</feature>